<keyword evidence="2" id="KW-1185">Reference proteome</keyword>
<reference evidence="1 2" key="1">
    <citation type="submission" date="2024-04" db="EMBL/GenBank/DDBJ databases">
        <title>Albibacterium profundi sp. nov., isolated from sediment of the Challenger Deep of Mariana Trench.</title>
        <authorList>
            <person name="Wang Y."/>
        </authorList>
    </citation>
    <scope>NUCLEOTIDE SEQUENCE [LARGE SCALE GENOMIC DNA]</scope>
    <source>
        <strain evidence="1 2">RHL897</strain>
    </source>
</reference>
<sequence>MEQALTKVLLENLQSQGYTHLVAEGQLDRDQYTFKPVKWDEATFQENSESSEFDNHMVLTIGQILKAELPKEFTHYIEV</sequence>
<comment type="caution">
    <text evidence="1">The sequence shown here is derived from an EMBL/GenBank/DDBJ whole genome shotgun (WGS) entry which is preliminary data.</text>
</comment>
<accession>A0ABV5CA93</accession>
<dbReference type="RefSeq" id="WP_375555842.1">
    <property type="nucleotide sequence ID" value="NZ_JBBVGT010000001.1"/>
</dbReference>
<dbReference type="EMBL" id="JBBVGT010000001">
    <property type="protein sequence ID" value="MFB5944258.1"/>
    <property type="molecule type" value="Genomic_DNA"/>
</dbReference>
<protein>
    <submittedName>
        <fullName evidence="1">Uncharacterized protein</fullName>
    </submittedName>
</protein>
<organism evidence="1 2">
    <name type="scientific">Albibacterium profundi</name>
    <dbReference type="NCBI Taxonomy" id="3134906"/>
    <lineage>
        <taxon>Bacteria</taxon>
        <taxon>Pseudomonadati</taxon>
        <taxon>Bacteroidota</taxon>
        <taxon>Sphingobacteriia</taxon>
        <taxon>Sphingobacteriales</taxon>
        <taxon>Sphingobacteriaceae</taxon>
        <taxon>Albibacterium</taxon>
    </lineage>
</organism>
<evidence type="ECO:0000313" key="2">
    <source>
        <dbReference type="Proteomes" id="UP001580928"/>
    </source>
</evidence>
<proteinExistence type="predicted"/>
<evidence type="ECO:0000313" key="1">
    <source>
        <dbReference type="EMBL" id="MFB5944258.1"/>
    </source>
</evidence>
<name>A0ABV5CA93_9SPHI</name>
<dbReference type="Proteomes" id="UP001580928">
    <property type="component" value="Unassembled WGS sequence"/>
</dbReference>
<gene>
    <name evidence="1" type="ORF">WKR92_00290</name>
</gene>